<dbReference type="InterPro" id="IPR000515">
    <property type="entry name" value="MetI-like"/>
</dbReference>
<dbReference type="PANTHER" id="PTHR30193">
    <property type="entry name" value="ABC TRANSPORTER PERMEASE PROTEIN"/>
    <property type="match status" value="1"/>
</dbReference>
<gene>
    <name evidence="9" type="ORF">SAMN04487943_101612</name>
</gene>
<evidence type="ECO:0000313" key="9">
    <source>
        <dbReference type="EMBL" id="SFL45019.1"/>
    </source>
</evidence>
<dbReference type="GO" id="GO:0055085">
    <property type="term" value="P:transmembrane transport"/>
    <property type="evidence" value="ECO:0007669"/>
    <property type="project" value="InterPro"/>
</dbReference>
<evidence type="ECO:0000256" key="4">
    <source>
        <dbReference type="ARBA" id="ARBA00022692"/>
    </source>
</evidence>
<dbReference type="SUPFAM" id="SSF161098">
    <property type="entry name" value="MetI-like"/>
    <property type="match status" value="1"/>
</dbReference>
<dbReference type="RefSeq" id="WP_175495297.1">
    <property type="nucleotide sequence ID" value="NZ_FOTR01000001.1"/>
</dbReference>
<keyword evidence="2 7" id="KW-0813">Transport</keyword>
<dbReference type="InterPro" id="IPR051393">
    <property type="entry name" value="ABC_transporter_permease"/>
</dbReference>
<dbReference type="PROSITE" id="PS50928">
    <property type="entry name" value="ABC_TM1"/>
    <property type="match status" value="1"/>
</dbReference>
<feature type="transmembrane region" description="Helical" evidence="7">
    <location>
        <begin position="89"/>
        <end position="111"/>
    </location>
</feature>
<feature type="transmembrane region" description="Helical" evidence="7">
    <location>
        <begin position="226"/>
        <end position="246"/>
    </location>
</feature>
<dbReference type="InterPro" id="IPR035906">
    <property type="entry name" value="MetI-like_sf"/>
</dbReference>
<dbReference type="Gene3D" id="1.10.3720.10">
    <property type="entry name" value="MetI-like"/>
    <property type="match status" value="1"/>
</dbReference>
<keyword evidence="9" id="KW-0762">Sugar transport</keyword>
<sequence length="329" mass="36079">MSKNNINGKSDSNTKLKTLKKKKAMWAYIFLVPQIIVFFVFSAYPIVMSYVYSFYEWTGIGPLDDFVGLGNYQQLLTSPRFWNSALVSIYYILGTTILGVGGALILAIILNDQKLNGKGFYRAIYFLPVVTTTAIVGIIMGNIFGINGFVNQILLNVNLIDKPIPWLTDPFFAVIILIVIGSWKGLGINMVYWLAGLQSIPNELYESAQLDGAGFWSTLRHVTLPLLKPMAAVIILLSLVSGINAFDLVKTLTNGGPNFATETMDLFIYNFAFSSQLGGGQVRMGYASAAGVLLGLFTFVISMIFGAASFGKQITNLRGNKRRKGGVKV</sequence>
<feature type="transmembrane region" description="Helical" evidence="7">
    <location>
        <begin position="123"/>
        <end position="150"/>
    </location>
</feature>
<accession>A0A1I4HS17</accession>
<evidence type="ECO:0000256" key="5">
    <source>
        <dbReference type="ARBA" id="ARBA00022989"/>
    </source>
</evidence>
<feature type="domain" description="ABC transmembrane type-1" evidence="8">
    <location>
        <begin position="81"/>
        <end position="305"/>
    </location>
</feature>
<dbReference type="GO" id="GO:0005886">
    <property type="term" value="C:plasma membrane"/>
    <property type="evidence" value="ECO:0007669"/>
    <property type="project" value="UniProtKB-SubCell"/>
</dbReference>
<evidence type="ECO:0000259" key="8">
    <source>
        <dbReference type="PROSITE" id="PS50928"/>
    </source>
</evidence>
<dbReference type="STRING" id="334253.SAMN04487943_101612"/>
<proteinExistence type="inferred from homology"/>
<keyword evidence="10" id="KW-1185">Reference proteome</keyword>
<keyword evidence="3" id="KW-1003">Cell membrane</keyword>
<evidence type="ECO:0000256" key="7">
    <source>
        <dbReference type="RuleBase" id="RU363032"/>
    </source>
</evidence>
<reference evidence="10" key="1">
    <citation type="submission" date="2016-10" db="EMBL/GenBank/DDBJ databases">
        <authorList>
            <person name="Varghese N."/>
            <person name="Submissions S."/>
        </authorList>
    </citation>
    <scope>NUCLEOTIDE SEQUENCE [LARGE SCALE GENOMIC DNA]</scope>
    <source>
        <strain evidence="10">CGMCC 1.4250</strain>
    </source>
</reference>
<evidence type="ECO:0000256" key="6">
    <source>
        <dbReference type="ARBA" id="ARBA00023136"/>
    </source>
</evidence>
<feature type="transmembrane region" description="Helical" evidence="7">
    <location>
        <begin position="25"/>
        <end position="47"/>
    </location>
</feature>
<evidence type="ECO:0000256" key="1">
    <source>
        <dbReference type="ARBA" id="ARBA00004651"/>
    </source>
</evidence>
<feature type="transmembrane region" description="Helical" evidence="7">
    <location>
        <begin position="170"/>
        <end position="195"/>
    </location>
</feature>
<dbReference type="Proteomes" id="UP000198565">
    <property type="component" value="Unassembled WGS sequence"/>
</dbReference>
<feature type="transmembrane region" description="Helical" evidence="7">
    <location>
        <begin position="286"/>
        <end position="311"/>
    </location>
</feature>
<keyword evidence="4 7" id="KW-0812">Transmembrane</keyword>
<comment type="similarity">
    <text evidence="7">Belongs to the binding-protein-dependent transport system permease family.</text>
</comment>
<evidence type="ECO:0000256" key="3">
    <source>
        <dbReference type="ARBA" id="ARBA00022475"/>
    </source>
</evidence>
<dbReference type="PANTHER" id="PTHR30193:SF37">
    <property type="entry name" value="INNER MEMBRANE ABC TRANSPORTER PERMEASE PROTEIN YCJO"/>
    <property type="match status" value="1"/>
</dbReference>
<dbReference type="CDD" id="cd06261">
    <property type="entry name" value="TM_PBP2"/>
    <property type="match status" value="1"/>
</dbReference>
<keyword evidence="6 7" id="KW-0472">Membrane</keyword>
<keyword evidence="5 7" id="KW-1133">Transmembrane helix</keyword>
<evidence type="ECO:0000313" key="10">
    <source>
        <dbReference type="Proteomes" id="UP000198565"/>
    </source>
</evidence>
<dbReference type="AlphaFoldDB" id="A0A1I4HS17"/>
<evidence type="ECO:0000256" key="2">
    <source>
        <dbReference type="ARBA" id="ARBA00022448"/>
    </source>
</evidence>
<name>A0A1I4HS17_9BACI</name>
<dbReference type="EMBL" id="FOTR01000001">
    <property type="protein sequence ID" value="SFL45019.1"/>
    <property type="molecule type" value="Genomic_DNA"/>
</dbReference>
<comment type="subcellular location">
    <subcellularLocation>
        <location evidence="1 7">Cell membrane</location>
        <topology evidence="1 7">Multi-pass membrane protein</topology>
    </subcellularLocation>
</comment>
<dbReference type="Pfam" id="PF00528">
    <property type="entry name" value="BPD_transp_1"/>
    <property type="match status" value="1"/>
</dbReference>
<protein>
    <submittedName>
        <fullName evidence="9">Multiple sugar transport system permease protein</fullName>
    </submittedName>
</protein>
<organism evidence="9 10">
    <name type="scientific">Gracilibacillus orientalis</name>
    <dbReference type="NCBI Taxonomy" id="334253"/>
    <lineage>
        <taxon>Bacteria</taxon>
        <taxon>Bacillati</taxon>
        <taxon>Bacillota</taxon>
        <taxon>Bacilli</taxon>
        <taxon>Bacillales</taxon>
        <taxon>Bacillaceae</taxon>
        <taxon>Gracilibacillus</taxon>
    </lineage>
</organism>